<dbReference type="Pfam" id="PF01464">
    <property type="entry name" value="SLT"/>
    <property type="match status" value="1"/>
</dbReference>
<dbReference type="Proteomes" id="UP000294562">
    <property type="component" value="Unassembled WGS sequence"/>
</dbReference>
<proteinExistence type="inferred from homology"/>
<dbReference type="GO" id="GO:0008933">
    <property type="term" value="F:peptidoglycan lytic transglycosylase activity"/>
    <property type="evidence" value="ECO:0007669"/>
    <property type="project" value="InterPro"/>
</dbReference>
<feature type="domain" description="Transglycosylase SLT" evidence="5">
    <location>
        <begin position="489"/>
        <end position="590"/>
    </location>
</feature>
<dbReference type="CDD" id="cd13401">
    <property type="entry name" value="Slt70-like"/>
    <property type="match status" value="1"/>
</dbReference>
<dbReference type="PANTHER" id="PTHR37423:SF2">
    <property type="entry name" value="MEMBRANE-BOUND LYTIC MUREIN TRANSGLYCOSYLASE C"/>
    <property type="match status" value="1"/>
</dbReference>
<dbReference type="InterPro" id="IPR023346">
    <property type="entry name" value="Lysozyme-like_dom_sf"/>
</dbReference>
<gene>
    <name evidence="6" type="ORF">E2L05_11775</name>
</gene>
<evidence type="ECO:0000313" key="7">
    <source>
        <dbReference type="Proteomes" id="UP000294562"/>
    </source>
</evidence>
<comment type="similarity">
    <text evidence="1">Belongs to the transglycosylase Slt family.</text>
</comment>
<keyword evidence="7" id="KW-1185">Reference proteome</keyword>
<comment type="similarity">
    <text evidence="2">Belongs to the virb1 family.</text>
</comment>
<feature type="signal peptide" evidence="4">
    <location>
        <begin position="1"/>
        <end position="27"/>
    </location>
</feature>
<dbReference type="AlphaFoldDB" id="A0A4R6ATL6"/>
<evidence type="ECO:0000256" key="3">
    <source>
        <dbReference type="ARBA" id="ARBA00022729"/>
    </source>
</evidence>
<evidence type="ECO:0000256" key="2">
    <source>
        <dbReference type="ARBA" id="ARBA00009387"/>
    </source>
</evidence>
<dbReference type="InterPro" id="IPR008939">
    <property type="entry name" value="Lytic_TGlycosylase_superhlx_U"/>
</dbReference>
<dbReference type="InterPro" id="IPR000189">
    <property type="entry name" value="Transglyc_AS"/>
</dbReference>
<dbReference type="InterPro" id="IPR008258">
    <property type="entry name" value="Transglycosylase_SLT_dom_1"/>
</dbReference>
<name>A0A4R6ATL6_9RHOB</name>
<protein>
    <submittedName>
        <fullName evidence="6">Lytic transglycosylase domain-containing protein</fullName>
    </submittedName>
</protein>
<dbReference type="OrthoDB" id="9815002at2"/>
<dbReference type="Gene3D" id="1.10.530.10">
    <property type="match status" value="1"/>
</dbReference>
<dbReference type="GO" id="GO:0016020">
    <property type="term" value="C:membrane"/>
    <property type="evidence" value="ECO:0007669"/>
    <property type="project" value="InterPro"/>
</dbReference>
<dbReference type="EMBL" id="SMZO01000025">
    <property type="protein sequence ID" value="TDL86982.1"/>
    <property type="molecule type" value="Genomic_DNA"/>
</dbReference>
<dbReference type="PANTHER" id="PTHR37423">
    <property type="entry name" value="SOLUBLE LYTIC MUREIN TRANSGLYCOSYLASE-RELATED"/>
    <property type="match status" value="1"/>
</dbReference>
<comment type="caution">
    <text evidence="6">The sequence shown here is derived from an EMBL/GenBank/DDBJ whole genome shotgun (WGS) entry which is preliminary data.</text>
</comment>
<evidence type="ECO:0000259" key="5">
    <source>
        <dbReference type="Pfam" id="PF01464"/>
    </source>
</evidence>
<reference evidence="6 7" key="1">
    <citation type="submission" date="2019-03" db="EMBL/GenBank/DDBJ databases">
        <title>Rhodobacteraceae bacterium SM1902, a new member of the family Rhodobacteraceae isolated from Yantai.</title>
        <authorList>
            <person name="Sun Y."/>
        </authorList>
    </citation>
    <scope>NUCLEOTIDE SEQUENCE [LARGE SCALE GENOMIC DNA]</scope>
    <source>
        <strain evidence="6 7">SM1902</strain>
    </source>
</reference>
<dbReference type="Gene3D" id="1.25.20.10">
    <property type="entry name" value="Bacterial muramidases"/>
    <property type="match status" value="1"/>
</dbReference>
<dbReference type="SUPFAM" id="SSF48435">
    <property type="entry name" value="Bacterial muramidases"/>
    <property type="match status" value="1"/>
</dbReference>
<dbReference type="GO" id="GO:0000270">
    <property type="term" value="P:peptidoglycan metabolic process"/>
    <property type="evidence" value="ECO:0007669"/>
    <property type="project" value="InterPro"/>
</dbReference>
<organism evidence="6 7">
    <name type="scientific">Meridianimarinicoccus aquatilis</name>
    <dbReference type="NCBI Taxonomy" id="2552766"/>
    <lineage>
        <taxon>Bacteria</taxon>
        <taxon>Pseudomonadati</taxon>
        <taxon>Pseudomonadota</taxon>
        <taxon>Alphaproteobacteria</taxon>
        <taxon>Rhodobacterales</taxon>
        <taxon>Paracoccaceae</taxon>
        <taxon>Meridianimarinicoccus</taxon>
    </lineage>
</organism>
<dbReference type="GO" id="GO:0042597">
    <property type="term" value="C:periplasmic space"/>
    <property type="evidence" value="ECO:0007669"/>
    <property type="project" value="InterPro"/>
</dbReference>
<evidence type="ECO:0000256" key="4">
    <source>
        <dbReference type="SAM" id="SignalP"/>
    </source>
</evidence>
<evidence type="ECO:0000256" key="1">
    <source>
        <dbReference type="ARBA" id="ARBA00007734"/>
    </source>
</evidence>
<accession>A0A4R6ATL6</accession>
<dbReference type="GO" id="GO:0004553">
    <property type="term" value="F:hydrolase activity, hydrolyzing O-glycosyl compounds"/>
    <property type="evidence" value="ECO:0007669"/>
    <property type="project" value="InterPro"/>
</dbReference>
<dbReference type="SUPFAM" id="SSF53955">
    <property type="entry name" value="Lysozyme-like"/>
    <property type="match status" value="1"/>
</dbReference>
<sequence length="647" mass="70320">MTTGNAMRNWLKIGVALLAIGGSPAQADLSAAMGHVRAGDWSAALAAAQRGGEIPVAVAQWHRLRSGQGTLDEYLAFLRAYPDWPGLPLLVRRGEQAIAPSAPARDVIEFFSYHLPQTPDGVLRLSNALTQTDRSADADALAVLAWRSMTLNTEAENVLMSRHGPALADHQIARMDDLLWRGELEAAARQRPRVPEEWRLLHDARAALRNDAPGVDSRIAAVPDGLSDDPGLAFERMQWRARKGRDAGVIEILLDRSISADRLGRPEAWGPRRRLVARTLFGDGKTREAYLVASQNYLTEGANFADLEWLSGYLALTKLDSPAAALAHFRRFRAGVSSPISLGRAGYWEGRAHEALGQTAEAAAAYAFGAEFQTSFYGQLAAERGGVPMDPRLTGFETFPVSRESSIAASSVYKAGVALNAIGDLTLAGRFFAHMAESMDRGDIGRLLTLTEQLGEPYIQLVIAKRAADQGHTFHRDYFPLEEISVDGRAGVSPELALAIARRESEFNPTVVSPAGARGLMQVMPGTAADVSRDLGITYSLPRLGTDPVYNARLGTAYLQGLIEEFGNNPILVAAGYNAGPARARQWMRDLGDPRSSSVDVVAWVEAIPYRETRNYVMRVSESLAPYRARLSGQTEALRLSKELAGR</sequence>
<feature type="chain" id="PRO_5020287919" evidence="4">
    <location>
        <begin position="28"/>
        <end position="647"/>
    </location>
</feature>
<evidence type="ECO:0000313" key="6">
    <source>
        <dbReference type="EMBL" id="TDL86982.1"/>
    </source>
</evidence>
<keyword evidence="3 4" id="KW-0732">Signal</keyword>
<dbReference type="PROSITE" id="PS00922">
    <property type="entry name" value="TRANSGLYCOSYLASE"/>
    <property type="match status" value="1"/>
</dbReference>